<protein>
    <submittedName>
        <fullName evidence="1">Uncharacterized protein</fullName>
    </submittedName>
</protein>
<keyword evidence="2" id="KW-1185">Reference proteome</keyword>
<organism evidence="1 2">
    <name type="scientific">Liparis tanakae</name>
    <name type="common">Tanaka's snailfish</name>
    <dbReference type="NCBI Taxonomy" id="230148"/>
    <lineage>
        <taxon>Eukaryota</taxon>
        <taxon>Metazoa</taxon>
        <taxon>Chordata</taxon>
        <taxon>Craniata</taxon>
        <taxon>Vertebrata</taxon>
        <taxon>Euteleostomi</taxon>
        <taxon>Actinopterygii</taxon>
        <taxon>Neopterygii</taxon>
        <taxon>Teleostei</taxon>
        <taxon>Neoteleostei</taxon>
        <taxon>Acanthomorphata</taxon>
        <taxon>Eupercaria</taxon>
        <taxon>Perciformes</taxon>
        <taxon>Cottioidei</taxon>
        <taxon>Cottales</taxon>
        <taxon>Liparidae</taxon>
        <taxon>Liparis</taxon>
    </lineage>
</organism>
<comment type="caution">
    <text evidence="1">The sequence shown here is derived from an EMBL/GenBank/DDBJ whole genome shotgun (WGS) entry which is preliminary data.</text>
</comment>
<name>A0A4Z2J0C1_9TELE</name>
<reference evidence="1 2" key="1">
    <citation type="submission" date="2019-03" db="EMBL/GenBank/DDBJ databases">
        <title>First draft genome of Liparis tanakae, snailfish: a comprehensive survey of snailfish specific genes.</title>
        <authorList>
            <person name="Kim W."/>
            <person name="Song I."/>
            <person name="Jeong J.-H."/>
            <person name="Kim D."/>
            <person name="Kim S."/>
            <person name="Ryu S."/>
            <person name="Song J.Y."/>
            <person name="Lee S.K."/>
        </authorList>
    </citation>
    <scope>NUCLEOTIDE SEQUENCE [LARGE SCALE GENOMIC DNA]</scope>
    <source>
        <tissue evidence="1">Muscle</tissue>
    </source>
</reference>
<evidence type="ECO:0000313" key="2">
    <source>
        <dbReference type="Proteomes" id="UP000314294"/>
    </source>
</evidence>
<dbReference type="AlphaFoldDB" id="A0A4Z2J0C1"/>
<dbReference type="Proteomes" id="UP000314294">
    <property type="component" value="Unassembled WGS sequence"/>
</dbReference>
<evidence type="ECO:0000313" key="1">
    <source>
        <dbReference type="EMBL" id="TNN82893.1"/>
    </source>
</evidence>
<proteinExistence type="predicted"/>
<gene>
    <name evidence="1" type="ORF">EYF80_006850</name>
</gene>
<sequence>MKPDQSPGEGGCCCGGSDMRLSFWGGCGGLAGSDSGSGISFLSLGWISRAGVSLQQKYWCHIFLKAVRNFLIRKA</sequence>
<accession>A0A4Z2J0C1</accession>
<dbReference type="EMBL" id="SRLO01000036">
    <property type="protein sequence ID" value="TNN82893.1"/>
    <property type="molecule type" value="Genomic_DNA"/>
</dbReference>